<dbReference type="SMART" id="SM00248">
    <property type="entry name" value="ANK"/>
    <property type="match status" value="2"/>
</dbReference>
<dbReference type="PANTHER" id="PTHR24188:SF29">
    <property type="entry name" value="GH09064P"/>
    <property type="match status" value="1"/>
</dbReference>
<dbReference type="InterPro" id="IPR002110">
    <property type="entry name" value="Ankyrin_rpt"/>
</dbReference>
<protein>
    <submittedName>
        <fullName evidence="3">Ankyrin repeat-containing protein</fullName>
    </submittedName>
</protein>
<keyword evidence="2" id="KW-0040">ANK repeat</keyword>
<evidence type="ECO:0000256" key="1">
    <source>
        <dbReference type="ARBA" id="ARBA00022737"/>
    </source>
</evidence>
<dbReference type="InterPro" id="IPR036770">
    <property type="entry name" value="Ankyrin_rpt-contain_sf"/>
</dbReference>
<organism evidence="3 4">
    <name type="scientific">Acanthamoeba polyphaga mimivirus</name>
    <name type="common">APMV</name>
    <dbReference type="NCBI Taxonomy" id="212035"/>
    <lineage>
        <taxon>Viruses</taxon>
        <taxon>Varidnaviria</taxon>
        <taxon>Bamfordvirae</taxon>
        <taxon>Nucleocytoviricota</taxon>
        <taxon>Megaviricetes</taxon>
        <taxon>Imitervirales</taxon>
        <taxon>Mimiviridae</taxon>
        <taxon>Megamimivirinae</taxon>
        <taxon>Mimivirus</taxon>
        <taxon>Mimivirus bradfordmassiliense</taxon>
    </lineage>
</organism>
<dbReference type="SUPFAM" id="SSF48403">
    <property type="entry name" value="Ankyrin repeat"/>
    <property type="match status" value="1"/>
</dbReference>
<evidence type="ECO:0000256" key="2">
    <source>
        <dbReference type="ARBA" id="ARBA00023043"/>
    </source>
</evidence>
<proteinExistence type="predicted"/>
<accession>A0A0G2Y570</accession>
<dbReference type="PROSITE" id="PS50297">
    <property type="entry name" value="ANK_REP_REGION"/>
    <property type="match status" value="1"/>
</dbReference>
<dbReference type="Pfam" id="PF12796">
    <property type="entry name" value="Ank_2"/>
    <property type="match status" value="1"/>
</dbReference>
<dbReference type="Proteomes" id="UP000241474">
    <property type="component" value="Segment"/>
</dbReference>
<dbReference type="EMBL" id="KM982401">
    <property type="protein sequence ID" value="AKI78907.1"/>
    <property type="molecule type" value="Genomic_DNA"/>
</dbReference>
<dbReference type="PANTHER" id="PTHR24188">
    <property type="entry name" value="ANKYRIN REPEAT PROTEIN"/>
    <property type="match status" value="1"/>
</dbReference>
<evidence type="ECO:0000313" key="3">
    <source>
        <dbReference type="EMBL" id="AKI78907.1"/>
    </source>
</evidence>
<sequence length="229" mass="26185">MFDLLPVEIWIIITDYLKSDKYNLYLTNKQFLSISLMNQVCDNELVISTIKTTNVSALKLLIDYYNRESILDYALYFSCGIGNVRIIKEMIPDNYIGTEKLIFAAIQNDQDSVIDFFASRGFDLRINNDYLLRLAAEMNSLKTAKYLVSKGANCQAYNNAPLQKASINGHFEMVKFLVENGASVAAKKSYAIKKAKLYGHNNIVEYLEAKLIEIVGEKIFLEYFKPKYS</sequence>
<reference evidence="3 4" key="1">
    <citation type="submission" date="2014-10" db="EMBL/GenBank/DDBJ databases">
        <title>Pan-genome analysis of Brazilian lineage A amoebal mimiviruses.</title>
        <authorList>
            <person name="Assis F.L."/>
            <person name="Abrahao J.S."/>
            <person name="Kroon E.G."/>
            <person name="Dornas F.P."/>
            <person name="Andrade K.R."/>
            <person name="Borato P.V.M."/>
            <person name="Pilotto M.R."/>
            <person name="Benamar S."/>
            <person name="LaScola B."/>
            <person name="Colson P."/>
        </authorList>
    </citation>
    <scope>NUCLEOTIDE SEQUENCE [LARGE SCALE GENOMIC DNA]</scope>
    <source>
        <strain evidence="3 4">Oyster</strain>
    </source>
</reference>
<evidence type="ECO:0000313" key="4">
    <source>
        <dbReference type="Proteomes" id="UP000241474"/>
    </source>
</evidence>
<name>A0A0G2Y570_MIMIV</name>
<organismHost>
    <name type="scientific">Acanthamoeba polyphaga</name>
    <name type="common">Amoeba</name>
    <dbReference type="NCBI Taxonomy" id="5757"/>
</organismHost>
<dbReference type="Gene3D" id="1.25.40.20">
    <property type="entry name" value="Ankyrin repeat-containing domain"/>
    <property type="match status" value="1"/>
</dbReference>
<keyword evidence="1" id="KW-0677">Repeat</keyword>
<dbReference type="PROSITE" id="PS50088">
    <property type="entry name" value="ANK_REPEAT"/>
    <property type="match status" value="1"/>
</dbReference>